<feature type="transmembrane region" description="Helical" evidence="5">
    <location>
        <begin position="159"/>
        <end position="181"/>
    </location>
</feature>
<name>A0A2Z3KEP6_LACLL</name>
<evidence type="ECO:0000259" key="6">
    <source>
        <dbReference type="Pfam" id="PF13515"/>
    </source>
</evidence>
<feature type="transmembrane region" description="Helical" evidence="5">
    <location>
        <begin position="386"/>
        <end position="403"/>
    </location>
</feature>
<feature type="transmembrane region" description="Helical" evidence="5">
    <location>
        <begin position="361"/>
        <end position="379"/>
    </location>
</feature>
<dbReference type="Proteomes" id="UP000245919">
    <property type="component" value="Chromosome"/>
</dbReference>
<feature type="transmembrane region" description="Helical" evidence="5">
    <location>
        <begin position="458"/>
        <end position="478"/>
    </location>
</feature>
<dbReference type="EMBL" id="CP028160">
    <property type="protein sequence ID" value="AWN65231.1"/>
    <property type="molecule type" value="Genomic_DNA"/>
</dbReference>
<keyword evidence="2 5" id="KW-0812">Transmembrane</keyword>
<evidence type="ECO:0000313" key="8">
    <source>
        <dbReference type="Proteomes" id="UP000245919"/>
    </source>
</evidence>
<sequence length="628" mass="71173">MVMNKLNIFFKALARSTVFYTKPVKTHKHSFEEKRERKILIVSILLSNLIGVSLLGVSVHAFTLVNVGSFLGAVLCMLPSNFSPLLKCTKGIVLIALGGALGIIFSSHVVITILFFCIGLFLAGILWQFSVGEYVRFLFFSFSVVASAELRGNFQIEKVWLGLLAVLLGMMIVSLVFCVLYRGQDKILSLVIDLYQELYLMAKEETSDYLNSRIKVWSILELAPKIHFRKRLWLLELVQYSDIIASELSFEKSKADVEALKYIVLKLKKDSNEKVADLELVNKNIRNVIEIIASKNERKAIKFRRLFFNKKINNEIKKIFSSSKNSQKTFIRRLLFTGLACHLLSLLLTHVVNFPLSSHGFWIPLSGCLMVMPGYYGTFGKVTSRTIGSLIGCVCGGSFFLLLPSSGIFHLAGYIMLGCLFVFLYGIIRGMSQAFLMFSVTIWLSFILGGYNAGYTRIIDVILAALITIVIIFIIPTYHDEDFNKNIENFAKIFIDKDFSKLNNKSLQYILDDLYSSQVKINASVKELQFDSSIYNLDWSLSELSDVQKITNSIIWGVIQAYYYIGSEDSKSGEIIKELCTYQYRLNRLICSENRSSFSDFSINIANNEVSLPFLKKGIEGLEQFIKK</sequence>
<comment type="subcellular location">
    <subcellularLocation>
        <location evidence="1">Membrane</location>
        <topology evidence="1">Multi-pass membrane protein</topology>
    </subcellularLocation>
</comment>
<evidence type="ECO:0000256" key="5">
    <source>
        <dbReference type="SAM" id="Phobius"/>
    </source>
</evidence>
<reference evidence="7 8" key="1">
    <citation type="submission" date="2018-03" db="EMBL/GenBank/DDBJ databases">
        <title>Genome sequence of Lactococcus lactis strain 14B4 from almond drupe.</title>
        <authorList>
            <person name="Tran T.D."/>
            <person name="McGarvey J.A."/>
            <person name="Huynh S."/>
            <person name="Parker C.T."/>
        </authorList>
    </citation>
    <scope>NUCLEOTIDE SEQUENCE [LARGE SCALE GENOMIC DNA]</scope>
    <source>
        <strain evidence="7 8">14B4</strain>
    </source>
</reference>
<organism evidence="7 8">
    <name type="scientific">Lactococcus lactis subsp. lactis</name>
    <name type="common">Streptococcus lactis</name>
    <dbReference type="NCBI Taxonomy" id="1360"/>
    <lineage>
        <taxon>Bacteria</taxon>
        <taxon>Bacillati</taxon>
        <taxon>Bacillota</taxon>
        <taxon>Bacilli</taxon>
        <taxon>Lactobacillales</taxon>
        <taxon>Streptococcaceae</taxon>
        <taxon>Lactococcus</taxon>
    </lineage>
</organism>
<dbReference type="InterPro" id="IPR049453">
    <property type="entry name" value="Memb_transporter_dom"/>
</dbReference>
<evidence type="ECO:0000256" key="3">
    <source>
        <dbReference type="ARBA" id="ARBA00022989"/>
    </source>
</evidence>
<feature type="domain" description="Integral membrane bound transporter" evidence="6">
    <location>
        <begin position="345"/>
        <end position="471"/>
    </location>
</feature>
<feature type="transmembrane region" description="Helical" evidence="5">
    <location>
        <begin position="334"/>
        <end position="355"/>
    </location>
</feature>
<evidence type="ECO:0000256" key="4">
    <source>
        <dbReference type="ARBA" id="ARBA00023136"/>
    </source>
</evidence>
<feature type="transmembrane region" description="Helical" evidence="5">
    <location>
        <begin position="409"/>
        <end position="428"/>
    </location>
</feature>
<proteinExistence type="predicted"/>
<dbReference type="GO" id="GO:0016020">
    <property type="term" value="C:membrane"/>
    <property type="evidence" value="ECO:0007669"/>
    <property type="project" value="UniProtKB-SubCell"/>
</dbReference>
<feature type="transmembrane region" description="Helical" evidence="5">
    <location>
        <begin position="39"/>
        <end position="57"/>
    </location>
</feature>
<evidence type="ECO:0000313" key="7">
    <source>
        <dbReference type="EMBL" id="AWN65231.1"/>
    </source>
</evidence>
<evidence type="ECO:0000256" key="2">
    <source>
        <dbReference type="ARBA" id="ARBA00022692"/>
    </source>
</evidence>
<feature type="transmembrane region" description="Helical" evidence="5">
    <location>
        <begin position="435"/>
        <end position="452"/>
    </location>
</feature>
<keyword evidence="3 5" id="KW-1133">Transmembrane helix</keyword>
<evidence type="ECO:0000256" key="1">
    <source>
        <dbReference type="ARBA" id="ARBA00004141"/>
    </source>
</evidence>
<keyword evidence="4 5" id="KW-0472">Membrane</keyword>
<dbReference type="AlphaFoldDB" id="A0A2Z3KEP6"/>
<dbReference type="Pfam" id="PF13515">
    <property type="entry name" value="FUSC_2"/>
    <property type="match status" value="1"/>
</dbReference>
<feature type="transmembrane region" description="Helical" evidence="5">
    <location>
        <begin position="94"/>
        <end position="127"/>
    </location>
</feature>
<dbReference type="SUPFAM" id="SSF103473">
    <property type="entry name" value="MFS general substrate transporter"/>
    <property type="match status" value="1"/>
</dbReference>
<accession>A0A2Z3KEP6</accession>
<protein>
    <recommendedName>
        <fullName evidence="6">Integral membrane bound transporter domain-containing protein</fullName>
    </recommendedName>
</protein>
<gene>
    <name evidence="7" type="ORF">LL14B4_03220</name>
</gene>
<dbReference type="InterPro" id="IPR036259">
    <property type="entry name" value="MFS_trans_sf"/>
</dbReference>